<organism evidence="1 2">
    <name type="scientific">Sphaerisporangium melleum</name>
    <dbReference type="NCBI Taxonomy" id="321316"/>
    <lineage>
        <taxon>Bacteria</taxon>
        <taxon>Bacillati</taxon>
        <taxon>Actinomycetota</taxon>
        <taxon>Actinomycetes</taxon>
        <taxon>Streptosporangiales</taxon>
        <taxon>Streptosporangiaceae</taxon>
        <taxon>Sphaerisporangium</taxon>
    </lineage>
</organism>
<evidence type="ECO:0000313" key="1">
    <source>
        <dbReference type="EMBL" id="GGK70814.1"/>
    </source>
</evidence>
<reference evidence="1" key="2">
    <citation type="submission" date="2020-09" db="EMBL/GenBank/DDBJ databases">
        <authorList>
            <person name="Sun Q."/>
            <person name="Ohkuma M."/>
        </authorList>
    </citation>
    <scope>NUCLEOTIDE SEQUENCE</scope>
    <source>
        <strain evidence="1">JCM 13064</strain>
    </source>
</reference>
<protein>
    <submittedName>
        <fullName evidence="1">Uncharacterized protein</fullName>
    </submittedName>
</protein>
<dbReference type="AlphaFoldDB" id="A0A917QVU8"/>
<proteinExistence type="predicted"/>
<sequence length="71" mass="7948">MRTCSWLKIKWLNEQGKYRTATFRNCSQSAPRAFSVNAGHMLSSEAKVCRGTAKRVTGKCSHWEGVWAQGG</sequence>
<dbReference type="Proteomes" id="UP000645217">
    <property type="component" value="Unassembled WGS sequence"/>
</dbReference>
<comment type="caution">
    <text evidence="1">The sequence shown here is derived from an EMBL/GenBank/DDBJ whole genome shotgun (WGS) entry which is preliminary data.</text>
</comment>
<gene>
    <name evidence="1" type="ORF">GCM10007964_12000</name>
</gene>
<dbReference type="EMBL" id="BMNT01000005">
    <property type="protein sequence ID" value="GGK70814.1"/>
    <property type="molecule type" value="Genomic_DNA"/>
</dbReference>
<reference evidence="1" key="1">
    <citation type="journal article" date="2014" name="Int. J. Syst. Evol. Microbiol.">
        <title>Complete genome sequence of Corynebacterium casei LMG S-19264T (=DSM 44701T), isolated from a smear-ripened cheese.</title>
        <authorList>
            <consortium name="US DOE Joint Genome Institute (JGI-PGF)"/>
            <person name="Walter F."/>
            <person name="Albersmeier A."/>
            <person name="Kalinowski J."/>
            <person name="Ruckert C."/>
        </authorList>
    </citation>
    <scope>NUCLEOTIDE SEQUENCE</scope>
    <source>
        <strain evidence="1">JCM 13064</strain>
    </source>
</reference>
<accession>A0A917QVU8</accession>
<name>A0A917QVU8_9ACTN</name>
<evidence type="ECO:0000313" key="2">
    <source>
        <dbReference type="Proteomes" id="UP000645217"/>
    </source>
</evidence>
<keyword evidence="2" id="KW-1185">Reference proteome</keyword>